<gene>
    <name evidence="1" type="ORF">ACETRX_32910</name>
</gene>
<organism evidence="1 2">
    <name type="scientific">Labrys neptuniae</name>
    <dbReference type="NCBI Taxonomy" id="376174"/>
    <lineage>
        <taxon>Bacteria</taxon>
        <taxon>Pseudomonadati</taxon>
        <taxon>Pseudomonadota</taxon>
        <taxon>Alphaproteobacteria</taxon>
        <taxon>Hyphomicrobiales</taxon>
        <taxon>Xanthobacteraceae</taxon>
        <taxon>Labrys</taxon>
    </lineage>
</organism>
<evidence type="ECO:0000313" key="1">
    <source>
        <dbReference type="EMBL" id="MFC2254462.1"/>
    </source>
</evidence>
<accession>A0ABV6ZQN4</accession>
<proteinExistence type="predicted"/>
<sequence length="75" mass="8109">MKMVIDFYRVRLADDAHAVVGRETVDAAGVDDAIAIARQLWHTLDMPQQPDALSISDCAGNRLYSYSLGVVDGSG</sequence>
<protein>
    <submittedName>
        <fullName evidence="1">Uncharacterized protein</fullName>
    </submittedName>
</protein>
<comment type="caution">
    <text evidence="1">The sequence shown here is derived from an EMBL/GenBank/DDBJ whole genome shotgun (WGS) entry which is preliminary data.</text>
</comment>
<name>A0ABV6ZQN4_9HYPH</name>
<dbReference type="RefSeq" id="WP_394315146.1">
    <property type="nucleotide sequence ID" value="NZ_JBHGPK010000033.1"/>
</dbReference>
<dbReference type="Proteomes" id="UP001595190">
    <property type="component" value="Unassembled WGS sequence"/>
</dbReference>
<evidence type="ECO:0000313" key="2">
    <source>
        <dbReference type="Proteomes" id="UP001595190"/>
    </source>
</evidence>
<dbReference type="EMBL" id="JBHGPK010000033">
    <property type="protein sequence ID" value="MFC2254462.1"/>
    <property type="molecule type" value="Genomic_DNA"/>
</dbReference>
<reference evidence="1 2" key="1">
    <citation type="submission" date="2024-09" db="EMBL/GenBank/DDBJ databases">
        <title>Description of Labrys sedimenti sp. nov., isolated from a diclofenac-degrading enrichment culture, and genome-based reclassification of Labrys portucalensis as a later heterotypic synonym of Labrys neptuniae.</title>
        <authorList>
            <person name="Tancsics A."/>
            <person name="Csepanyi A."/>
        </authorList>
    </citation>
    <scope>NUCLEOTIDE SEQUENCE [LARGE SCALE GENOMIC DNA]</scope>
    <source>
        <strain evidence="1 2">LMG 23412</strain>
    </source>
</reference>